<keyword evidence="2" id="KW-1185">Reference proteome</keyword>
<dbReference type="EMBL" id="JBBPBK010000007">
    <property type="protein sequence ID" value="KAK9282001.1"/>
    <property type="molecule type" value="Genomic_DNA"/>
</dbReference>
<comment type="caution">
    <text evidence="1">The sequence shown here is derived from an EMBL/GenBank/DDBJ whole genome shotgun (WGS) entry which is preliminary data.</text>
</comment>
<name>A0AAP0RUJ7_LIQFO</name>
<dbReference type="InterPro" id="IPR053098">
    <property type="entry name" value="Petuviruses_polyprotein"/>
</dbReference>
<dbReference type="Proteomes" id="UP001415857">
    <property type="component" value="Unassembled WGS sequence"/>
</dbReference>
<evidence type="ECO:0000313" key="1">
    <source>
        <dbReference type="EMBL" id="KAK9282001.1"/>
    </source>
</evidence>
<accession>A0AAP0RUJ7</accession>
<protein>
    <submittedName>
        <fullName evidence="1">Uncharacterized protein</fullName>
    </submittedName>
</protein>
<dbReference type="PANTHER" id="PTHR48435">
    <property type="entry name" value="POLYPROTEIN"/>
    <property type="match status" value="1"/>
</dbReference>
<sequence>MLSKCRFKFLELHRFQILFPTTLHYQIAYRLQNHAFDVAVPDLSQSNNALLIQVDSHLPPSCTYVPRQLTRDQLTKLLPTSWVTKYESMHQVAKPTLSTDSLFIRKENGSIEIRFNKSAPSEEAPVFRTQIAMLQLVQVIHEKKLKTVAFDVDDNPILKGKTTSSHI</sequence>
<gene>
    <name evidence="1" type="ORF">L1049_004912</name>
</gene>
<dbReference type="AlphaFoldDB" id="A0AAP0RUJ7"/>
<evidence type="ECO:0000313" key="2">
    <source>
        <dbReference type="Proteomes" id="UP001415857"/>
    </source>
</evidence>
<dbReference type="PANTHER" id="PTHR48435:SF1">
    <property type="entry name" value="POLYPROTEIN"/>
    <property type="match status" value="1"/>
</dbReference>
<organism evidence="1 2">
    <name type="scientific">Liquidambar formosana</name>
    <name type="common">Formosan gum</name>
    <dbReference type="NCBI Taxonomy" id="63359"/>
    <lineage>
        <taxon>Eukaryota</taxon>
        <taxon>Viridiplantae</taxon>
        <taxon>Streptophyta</taxon>
        <taxon>Embryophyta</taxon>
        <taxon>Tracheophyta</taxon>
        <taxon>Spermatophyta</taxon>
        <taxon>Magnoliopsida</taxon>
        <taxon>eudicotyledons</taxon>
        <taxon>Gunneridae</taxon>
        <taxon>Pentapetalae</taxon>
        <taxon>Saxifragales</taxon>
        <taxon>Altingiaceae</taxon>
        <taxon>Liquidambar</taxon>
    </lineage>
</organism>
<proteinExistence type="predicted"/>
<reference evidence="1 2" key="1">
    <citation type="journal article" date="2024" name="Plant J.">
        <title>Genome sequences and population genomics reveal climatic adaptation and genomic divergence between two closely related sweetgum species.</title>
        <authorList>
            <person name="Xu W.Q."/>
            <person name="Ren C.Q."/>
            <person name="Zhang X.Y."/>
            <person name="Comes H.P."/>
            <person name="Liu X.H."/>
            <person name="Li Y.G."/>
            <person name="Kettle C.J."/>
            <person name="Jalonen R."/>
            <person name="Gaisberger H."/>
            <person name="Ma Y.Z."/>
            <person name="Qiu Y.X."/>
        </authorList>
    </citation>
    <scope>NUCLEOTIDE SEQUENCE [LARGE SCALE GENOMIC DNA]</scope>
    <source>
        <strain evidence="1">Hangzhou</strain>
    </source>
</reference>